<gene>
    <name evidence="3" type="ORF">EIY87_30960</name>
</gene>
<dbReference type="Proteomes" id="UP000267081">
    <property type="component" value="Unassembled WGS sequence"/>
</dbReference>
<dbReference type="Pfam" id="PF00296">
    <property type="entry name" value="Bac_luciferase"/>
    <property type="match status" value="1"/>
</dbReference>
<dbReference type="InterPro" id="IPR011251">
    <property type="entry name" value="Luciferase-like_dom"/>
</dbReference>
<reference evidence="3 4" key="1">
    <citation type="submission" date="2018-12" db="EMBL/GenBank/DDBJ databases">
        <title>Amycolatopsis eburnea sp. nov. actinomycete associate with arbuscular mycorrhiza fungal spore.</title>
        <authorList>
            <person name="Lumyong S."/>
            <person name="Chaiya L."/>
        </authorList>
    </citation>
    <scope>NUCLEOTIDE SEQUENCE [LARGE SCALE GENOMIC DNA]</scope>
    <source>
        <strain evidence="3 4">GLM-1</strain>
    </source>
</reference>
<dbReference type="EMBL" id="RSEC01000058">
    <property type="protein sequence ID" value="RSD14068.1"/>
    <property type="molecule type" value="Genomic_DNA"/>
</dbReference>
<keyword evidence="1" id="KW-0560">Oxidoreductase</keyword>
<name>A0A427T529_9PSEU</name>
<protein>
    <submittedName>
        <fullName evidence="3">LLM class F420-dependent oxidoreductase</fullName>
    </submittedName>
</protein>
<sequence>MRLSTTLTHGGDPRAAAEQVAAFEAAGLDTVWVAEGYGFDSPTLMGYLAARTSTVEIGSAILNVYSRTPALLAQTAAGLDSVSGGRAVIGLGASGPQVVEGWHGVPYARPVGRTKEVVEIMRAALRRERVEHDGPSFQVPLPGSRPLKLMSRPPRTSVPIYLAALGPKSVEGAASYADGWLPFLYSPEDAARVWGDALAAGAAARSADLAPLEIVAGGVVAVGEDVKGVLDLVRPVFARYIGGMGSRRKNFYNDLIRWYGYEDEARRIQELYLDGKKREAEAAVPLELLERVNLVGPASYVKERIEAFRESGVTNLQVTPVGDDATELVRRLKEWST</sequence>
<dbReference type="PANTHER" id="PTHR43244:SF1">
    <property type="entry name" value="5,10-METHYLENETETRAHYDROMETHANOPTERIN REDUCTASE"/>
    <property type="match status" value="1"/>
</dbReference>
<dbReference type="PANTHER" id="PTHR43244">
    <property type="match status" value="1"/>
</dbReference>
<dbReference type="RefSeq" id="WP_125313342.1">
    <property type="nucleotide sequence ID" value="NZ_RSEC01000058.1"/>
</dbReference>
<keyword evidence="4" id="KW-1185">Reference proteome</keyword>
<feature type="domain" description="Luciferase-like" evidence="2">
    <location>
        <begin position="4"/>
        <end position="314"/>
    </location>
</feature>
<dbReference type="GO" id="GO:0016705">
    <property type="term" value="F:oxidoreductase activity, acting on paired donors, with incorporation or reduction of molecular oxygen"/>
    <property type="evidence" value="ECO:0007669"/>
    <property type="project" value="InterPro"/>
</dbReference>
<evidence type="ECO:0000313" key="4">
    <source>
        <dbReference type="Proteomes" id="UP000267081"/>
    </source>
</evidence>
<evidence type="ECO:0000256" key="1">
    <source>
        <dbReference type="ARBA" id="ARBA00023002"/>
    </source>
</evidence>
<dbReference type="InterPro" id="IPR019951">
    <property type="entry name" value="F420_OxRdatse_Rv3520c_pred"/>
</dbReference>
<dbReference type="InterPro" id="IPR036661">
    <property type="entry name" value="Luciferase-like_sf"/>
</dbReference>
<dbReference type="Gene3D" id="3.20.20.30">
    <property type="entry name" value="Luciferase-like domain"/>
    <property type="match status" value="1"/>
</dbReference>
<dbReference type="AlphaFoldDB" id="A0A427T529"/>
<proteinExistence type="predicted"/>
<dbReference type="OrthoDB" id="3457164at2"/>
<dbReference type="NCBIfam" id="TIGR03559">
    <property type="entry name" value="F420_Rv3520c"/>
    <property type="match status" value="1"/>
</dbReference>
<dbReference type="InterPro" id="IPR050564">
    <property type="entry name" value="F420-G6PD/mer"/>
</dbReference>
<dbReference type="SUPFAM" id="SSF51679">
    <property type="entry name" value="Bacterial luciferase-like"/>
    <property type="match status" value="1"/>
</dbReference>
<comment type="caution">
    <text evidence="3">The sequence shown here is derived from an EMBL/GenBank/DDBJ whole genome shotgun (WGS) entry which is preliminary data.</text>
</comment>
<accession>A0A427T529</accession>
<evidence type="ECO:0000259" key="2">
    <source>
        <dbReference type="Pfam" id="PF00296"/>
    </source>
</evidence>
<evidence type="ECO:0000313" key="3">
    <source>
        <dbReference type="EMBL" id="RSD14068.1"/>
    </source>
</evidence>
<dbReference type="CDD" id="cd01097">
    <property type="entry name" value="Tetrahydromethanopterin_reductase"/>
    <property type="match status" value="1"/>
</dbReference>
<organism evidence="3 4">
    <name type="scientific">Amycolatopsis eburnea</name>
    <dbReference type="NCBI Taxonomy" id="2267691"/>
    <lineage>
        <taxon>Bacteria</taxon>
        <taxon>Bacillati</taxon>
        <taxon>Actinomycetota</taxon>
        <taxon>Actinomycetes</taxon>
        <taxon>Pseudonocardiales</taxon>
        <taxon>Pseudonocardiaceae</taxon>
        <taxon>Amycolatopsis</taxon>
    </lineage>
</organism>